<reference evidence="1 2" key="1">
    <citation type="submission" date="2016-11" db="EMBL/GenBank/DDBJ databases">
        <authorList>
            <person name="Jaros S."/>
            <person name="Januszkiewicz K."/>
            <person name="Wedrychowicz H."/>
        </authorList>
    </citation>
    <scope>NUCLEOTIDE SEQUENCE [LARGE SCALE GENOMIC DNA]</scope>
    <source>
        <strain evidence="1 2">GAS86</strain>
    </source>
</reference>
<proteinExistence type="predicted"/>
<name>A0A1N6JSH9_9BURK</name>
<evidence type="ECO:0000313" key="1">
    <source>
        <dbReference type="EMBL" id="SIO47282.1"/>
    </source>
</evidence>
<keyword evidence="1" id="KW-0808">Transferase</keyword>
<dbReference type="SUPFAM" id="SSF48452">
    <property type="entry name" value="TPR-like"/>
    <property type="match status" value="1"/>
</dbReference>
<protein>
    <submittedName>
        <fullName evidence="1">Glycosyltransferase family 9 (Heptosyltransferase)</fullName>
    </submittedName>
</protein>
<sequence>MQKISTTNTSDASLQNELGRVTTLVKTGHEAEVEDAVKQLGNRYGNDVEALTLLSSALNQNDRYADGFRLAKQGLSIDPGNHFLHYNAARVLWMCGLPRECLPYAMEAARLWPDNAGTCVQYFLSCVQLALGDFKEGWKRHKIFYTYPSISSQLFRPDFPEWNGEPLVGCEFLYVLHQGYGDQIQFLRFAKWLHQQGATVDVLVDPPLAGIAAGMAGVRTVYSYPAVPGGSYAYWSYMMKIPAYMELEVSMLPLAMPYLTTTHERREHWRAYVESTAPRQENAKSRRVGFVWKGSPNTANDRFRSIRLHALGPLFELPSITWFSVQKDDTEAERKSLTDNFDVHTLGPMIEDFTDTLAILETLDLVITVDSSVAHLAGAAGLPVWVLLPGYSEWRWLADRTDSPWYPSMRLFRQRQLGQWDPVTEEVRDALREWLDEPVDSHWR</sequence>
<organism evidence="1 2">
    <name type="scientific">Paraburkholderia phenazinium</name>
    <dbReference type="NCBI Taxonomy" id="60549"/>
    <lineage>
        <taxon>Bacteria</taxon>
        <taxon>Pseudomonadati</taxon>
        <taxon>Pseudomonadota</taxon>
        <taxon>Betaproteobacteria</taxon>
        <taxon>Burkholderiales</taxon>
        <taxon>Burkholderiaceae</taxon>
        <taxon>Paraburkholderia</taxon>
    </lineage>
</organism>
<accession>A0A1N6JSH9</accession>
<dbReference type="SUPFAM" id="SSF53756">
    <property type="entry name" value="UDP-Glycosyltransferase/glycogen phosphorylase"/>
    <property type="match status" value="1"/>
</dbReference>
<gene>
    <name evidence="1" type="ORF">SAMN05444168_4927</name>
</gene>
<dbReference type="Gene3D" id="1.25.40.10">
    <property type="entry name" value="Tetratricopeptide repeat domain"/>
    <property type="match status" value="1"/>
</dbReference>
<evidence type="ECO:0000313" key="2">
    <source>
        <dbReference type="Proteomes" id="UP000184693"/>
    </source>
</evidence>
<dbReference type="Gene3D" id="3.40.50.2000">
    <property type="entry name" value="Glycogen Phosphorylase B"/>
    <property type="match status" value="1"/>
</dbReference>
<dbReference type="InterPro" id="IPR011990">
    <property type="entry name" value="TPR-like_helical_dom_sf"/>
</dbReference>
<dbReference type="AlphaFoldDB" id="A0A1N6JSH9"/>
<dbReference type="RefSeq" id="WP_074266973.1">
    <property type="nucleotide sequence ID" value="NZ_FSRM01000002.1"/>
</dbReference>
<dbReference type="OrthoDB" id="9814129at2"/>
<dbReference type="EMBL" id="FSRM01000002">
    <property type="protein sequence ID" value="SIO47282.1"/>
    <property type="molecule type" value="Genomic_DNA"/>
</dbReference>
<dbReference type="GO" id="GO:0016740">
    <property type="term" value="F:transferase activity"/>
    <property type="evidence" value="ECO:0007669"/>
    <property type="project" value="UniProtKB-KW"/>
</dbReference>
<dbReference type="Proteomes" id="UP000184693">
    <property type="component" value="Unassembled WGS sequence"/>
</dbReference>